<sequence length="104" mass="11193">MSSDPMPVTPQTNDAQAAEVLWVVVEAMERLEARIRRDLHLEADDASPPADPAWAATLDEFGAYADECLSVLSDSRVRSMLAACPPPGMPSVAAASPRMGRTWP</sequence>
<reference evidence="2 3" key="1">
    <citation type="submission" date="2019-05" db="EMBL/GenBank/DDBJ databases">
        <title>Draft genome sequence of Actinomadura geliboluensis A8036.</title>
        <authorList>
            <person name="Saricaoglu S."/>
            <person name="Isik K."/>
        </authorList>
    </citation>
    <scope>NUCLEOTIDE SEQUENCE [LARGE SCALE GENOMIC DNA]</scope>
    <source>
        <strain evidence="2 3">A8036</strain>
    </source>
</reference>
<organism evidence="2 3">
    <name type="scientific">Actinomadura geliboluensis</name>
    <dbReference type="NCBI Taxonomy" id="882440"/>
    <lineage>
        <taxon>Bacteria</taxon>
        <taxon>Bacillati</taxon>
        <taxon>Actinomycetota</taxon>
        <taxon>Actinomycetes</taxon>
        <taxon>Streptosporangiales</taxon>
        <taxon>Thermomonosporaceae</taxon>
        <taxon>Actinomadura</taxon>
    </lineage>
</organism>
<gene>
    <name evidence="2" type="ORF">ETD96_11785</name>
</gene>
<name>A0A5S4H4U9_9ACTN</name>
<dbReference type="EMBL" id="VCKZ01000063">
    <property type="protein sequence ID" value="TMR40253.1"/>
    <property type="molecule type" value="Genomic_DNA"/>
</dbReference>
<proteinExistence type="predicted"/>
<comment type="caution">
    <text evidence="2">The sequence shown here is derived from an EMBL/GenBank/DDBJ whole genome shotgun (WGS) entry which is preliminary data.</text>
</comment>
<dbReference type="Proteomes" id="UP000305238">
    <property type="component" value="Unassembled WGS sequence"/>
</dbReference>
<dbReference type="AlphaFoldDB" id="A0A5S4H4U9"/>
<feature type="region of interest" description="Disordered" evidence="1">
    <location>
        <begin position="84"/>
        <end position="104"/>
    </location>
</feature>
<dbReference type="RefSeq" id="WP_138636353.1">
    <property type="nucleotide sequence ID" value="NZ_VCKZ01000063.1"/>
</dbReference>
<dbReference type="OrthoDB" id="3394912at2"/>
<protein>
    <submittedName>
        <fullName evidence="2">Uncharacterized protein</fullName>
    </submittedName>
</protein>
<evidence type="ECO:0000313" key="2">
    <source>
        <dbReference type="EMBL" id="TMR40253.1"/>
    </source>
</evidence>
<evidence type="ECO:0000313" key="3">
    <source>
        <dbReference type="Proteomes" id="UP000305238"/>
    </source>
</evidence>
<evidence type="ECO:0000256" key="1">
    <source>
        <dbReference type="SAM" id="MobiDB-lite"/>
    </source>
</evidence>
<keyword evidence="3" id="KW-1185">Reference proteome</keyword>
<accession>A0A5S4H4U9</accession>